<dbReference type="PROSITE" id="PS51293">
    <property type="entry name" value="SANT"/>
    <property type="match status" value="1"/>
</dbReference>
<dbReference type="GO" id="GO:0005634">
    <property type="term" value="C:nucleus"/>
    <property type="evidence" value="ECO:0007669"/>
    <property type="project" value="UniProtKB-SubCell"/>
</dbReference>
<proteinExistence type="predicted"/>
<dbReference type="Pfam" id="PF00249">
    <property type="entry name" value="Myb_DNA-binding"/>
    <property type="match status" value="1"/>
</dbReference>
<feature type="region of interest" description="Disordered" evidence="6">
    <location>
        <begin position="1"/>
        <end position="29"/>
    </location>
</feature>
<dbReference type="PANTHER" id="PTHR12802">
    <property type="entry name" value="SWI/SNF COMPLEX-RELATED"/>
    <property type="match status" value="1"/>
</dbReference>
<dbReference type="PANTHER" id="PTHR12802:SF155">
    <property type="entry name" value="DEUBIQUITINASE MYSM1"/>
    <property type="match status" value="1"/>
</dbReference>
<keyword evidence="2" id="KW-0805">Transcription regulation</keyword>
<evidence type="ECO:0000256" key="1">
    <source>
        <dbReference type="ARBA" id="ARBA00004123"/>
    </source>
</evidence>
<protein>
    <submittedName>
        <fullName evidence="10">Chromatin/chromatin-binding, or -regulatory protein</fullName>
    </submittedName>
</protein>
<feature type="domain" description="SANT" evidence="8">
    <location>
        <begin position="64"/>
        <end position="115"/>
    </location>
</feature>
<dbReference type="Proteomes" id="UP001454036">
    <property type="component" value="Unassembled WGS sequence"/>
</dbReference>
<dbReference type="CDD" id="cd00167">
    <property type="entry name" value="SANT"/>
    <property type="match status" value="1"/>
</dbReference>
<feature type="compositionally biased region" description="Basic and acidic residues" evidence="6">
    <location>
        <begin position="370"/>
        <end position="386"/>
    </location>
</feature>
<sequence>MVASAKLIQDESGSSGSKTTVPMSSGFTPESEDLAVESLLLKEQLNPSEDDYVPRVRKPYTITKQRERWTEEEHNKFVEALKLHGRAWRRIQEHVGTKTAVQIRSHAQKFFSKVARESSCFDVDSVKPVEIPPPRPKRKPVHPYPRKLASPSKSLDPLQEMSGRPACISRCPSILDQENQSATSILKVVGSDALMLSDSNPPNVTDSDTPNGSSSPLSSATDLNYGHTLHSGVLNVFPEEDRSSSNQGNSSPSIDEEAAVKFMLVSEDNSFCKEESVDTPSRCLRLFGQTLLVNDSHWPSTPTEEMSKAQTLDAVSGAPVEPLALNLMPTKDLLCNLSNRESSLSLWTSSGGASNTSTRVYSPIPIKPFPMHDNRESPDKDSHQKEGSSTGSNTESICINEDQDKKPDIEAQSLGISLGRKDKEEKAFPSTPRKTGLLKHRAATVKGNVGFVPYKRCLADRDNLSLAEERIDQRICIRLSL</sequence>
<dbReference type="GO" id="GO:0003677">
    <property type="term" value="F:DNA binding"/>
    <property type="evidence" value="ECO:0007669"/>
    <property type="project" value="UniProtKB-KW"/>
</dbReference>
<evidence type="ECO:0000256" key="4">
    <source>
        <dbReference type="ARBA" id="ARBA00023163"/>
    </source>
</evidence>
<organism evidence="10 11">
    <name type="scientific">Lithospermum erythrorhizon</name>
    <name type="common">Purple gromwell</name>
    <name type="synonym">Lithospermum officinale var. erythrorhizon</name>
    <dbReference type="NCBI Taxonomy" id="34254"/>
    <lineage>
        <taxon>Eukaryota</taxon>
        <taxon>Viridiplantae</taxon>
        <taxon>Streptophyta</taxon>
        <taxon>Embryophyta</taxon>
        <taxon>Tracheophyta</taxon>
        <taxon>Spermatophyta</taxon>
        <taxon>Magnoliopsida</taxon>
        <taxon>eudicotyledons</taxon>
        <taxon>Gunneridae</taxon>
        <taxon>Pentapetalae</taxon>
        <taxon>asterids</taxon>
        <taxon>lamiids</taxon>
        <taxon>Boraginales</taxon>
        <taxon>Boraginaceae</taxon>
        <taxon>Boraginoideae</taxon>
        <taxon>Lithospermeae</taxon>
        <taxon>Lithospermum</taxon>
    </lineage>
</organism>
<dbReference type="AlphaFoldDB" id="A0AAV3QH86"/>
<evidence type="ECO:0000259" key="9">
    <source>
        <dbReference type="PROSITE" id="PS51294"/>
    </source>
</evidence>
<gene>
    <name evidence="10" type="ORF">LIER_19031</name>
</gene>
<evidence type="ECO:0000256" key="6">
    <source>
        <dbReference type="SAM" id="MobiDB-lite"/>
    </source>
</evidence>
<dbReference type="FunFam" id="1.10.10.60:FF:000023">
    <property type="entry name" value="protein REVEILLE 6 isoform X1"/>
    <property type="match status" value="1"/>
</dbReference>
<evidence type="ECO:0000256" key="5">
    <source>
        <dbReference type="ARBA" id="ARBA00023242"/>
    </source>
</evidence>
<keyword evidence="5" id="KW-0539">Nucleus</keyword>
<dbReference type="InterPro" id="IPR017884">
    <property type="entry name" value="SANT_dom"/>
</dbReference>
<keyword evidence="3" id="KW-0238">DNA-binding</keyword>
<feature type="compositionally biased region" description="Polar residues" evidence="6">
    <location>
        <begin position="387"/>
        <end position="397"/>
    </location>
</feature>
<evidence type="ECO:0000313" key="11">
    <source>
        <dbReference type="Proteomes" id="UP001454036"/>
    </source>
</evidence>
<reference evidence="10 11" key="1">
    <citation type="submission" date="2024-01" db="EMBL/GenBank/DDBJ databases">
        <title>The complete chloroplast genome sequence of Lithospermum erythrorhizon: insights into the phylogenetic relationship among Boraginaceae species and the maternal lineages of purple gromwells.</title>
        <authorList>
            <person name="Okada T."/>
            <person name="Watanabe K."/>
        </authorList>
    </citation>
    <scope>NUCLEOTIDE SEQUENCE [LARGE SCALE GENOMIC DNA]</scope>
</reference>
<dbReference type="GO" id="GO:0010468">
    <property type="term" value="P:regulation of gene expression"/>
    <property type="evidence" value="ECO:0007669"/>
    <property type="project" value="UniProtKB-ARBA"/>
</dbReference>
<comment type="caution">
    <text evidence="10">The sequence shown here is derived from an EMBL/GenBank/DDBJ whole genome shotgun (WGS) entry which is preliminary data.</text>
</comment>
<feature type="compositionally biased region" description="Polar residues" evidence="6">
    <location>
        <begin position="346"/>
        <end position="360"/>
    </location>
</feature>
<evidence type="ECO:0000256" key="2">
    <source>
        <dbReference type="ARBA" id="ARBA00023015"/>
    </source>
</evidence>
<dbReference type="InterPro" id="IPR009057">
    <property type="entry name" value="Homeodomain-like_sf"/>
</dbReference>
<dbReference type="SUPFAM" id="SSF46689">
    <property type="entry name" value="Homeodomain-like"/>
    <property type="match status" value="1"/>
</dbReference>
<evidence type="ECO:0000313" key="10">
    <source>
        <dbReference type="EMBL" id="GAA0163074.1"/>
    </source>
</evidence>
<accession>A0AAV3QH86</accession>
<dbReference type="PROSITE" id="PS50090">
    <property type="entry name" value="MYB_LIKE"/>
    <property type="match status" value="1"/>
</dbReference>
<feature type="compositionally biased region" description="Basic residues" evidence="6">
    <location>
        <begin position="135"/>
        <end position="145"/>
    </location>
</feature>
<evidence type="ECO:0000259" key="7">
    <source>
        <dbReference type="PROSITE" id="PS50090"/>
    </source>
</evidence>
<feature type="region of interest" description="Disordered" evidence="6">
    <location>
        <begin position="197"/>
        <end position="222"/>
    </location>
</feature>
<dbReference type="InterPro" id="IPR001005">
    <property type="entry name" value="SANT/Myb"/>
</dbReference>
<dbReference type="InterPro" id="IPR006447">
    <property type="entry name" value="Myb_dom_plants"/>
</dbReference>
<feature type="domain" description="Myb-like" evidence="7">
    <location>
        <begin position="61"/>
        <end position="111"/>
    </location>
</feature>
<dbReference type="InterPro" id="IPR017930">
    <property type="entry name" value="Myb_dom"/>
</dbReference>
<keyword evidence="11" id="KW-1185">Reference proteome</keyword>
<dbReference type="Gene3D" id="1.10.10.60">
    <property type="entry name" value="Homeodomain-like"/>
    <property type="match status" value="1"/>
</dbReference>
<feature type="region of interest" description="Disordered" evidence="6">
    <location>
        <begin position="346"/>
        <end position="404"/>
    </location>
</feature>
<evidence type="ECO:0000256" key="3">
    <source>
        <dbReference type="ARBA" id="ARBA00023125"/>
    </source>
</evidence>
<dbReference type="PROSITE" id="PS51294">
    <property type="entry name" value="HTH_MYB"/>
    <property type="match status" value="1"/>
</dbReference>
<feature type="domain" description="HTH myb-type" evidence="9">
    <location>
        <begin position="61"/>
        <end position="115"/>
    </location>
</feature>
<name>A0AAV3QH86_LITER</name>
<evidence type="ECO:0000259" key="8">
    <source>
        <dbReference type="PROSITE" id="PS51293"/>
    </source>
</evidence>
<comment type="subcellular location">
    <subcellularLocation>
        <location evidence="1">Nucleus</location>
    </subcellularLocation>
</comment>
<dbReference type="SMART" id="SM00717">
    <property type="entry name" value="SANT"/>
    <property type="match status" value="1"/>
</dbReference>
<keyword evidence="4" id="KW-0804">Transcription</keyword>
<dbReference type="NCBIfam" id="TIGR01557">
    <property type="entry name" value="myb_SHAQKYF"/>
    <property type="match status" value="1"/>
</dbReference>
<feature type="region of interest" description="Disordered" evidence="6">
    <location>
        <begin position="125"/>
        <end position="163"/>
    </location>
</feature>
<dbReference type="EMBL" id="BAABME010004647">
    <property type="protein sequence ID" value="GAA0163074.1"/>
    <property type="molecule type" value="Genomic_DNA"/>
</dbReference>
<feature type="compositionally biased region" description="Polar residues" evidence="6">
    <location>
        <begin position="11"/>
        <end position="28"/>
    </location>
</feature>